<dbReference type="AlphaFoldDB" id="A0A653DTI2"/>
<gene>
    <name evidence="1" type="ORF">CALMAC_LOCUS20199</name>
</gene>
<evidence type="ECO:0000313" key="1">
    <source>
        <dbReference type="EMBL" id="VEN63357.1"/>
    </source>
</evidence>
<proteinExistence type="predicted"/>
<dbReference type="EMBL" id="CAACVG010014558">
    <property type="protein sequence ID" value="VEN63357.1"/>
    <property type="molecule type" value="Genomic_DNA"/>
</dbReference>
<accession>A0A653DTI2</accession>
<evidence type="ECO:0000313" key="2">
    <source>
        <dbReference type="Proteomes" id="UP000410492"/>
    </source>
</evidence>
<organism evidence="1 2">
    <name type="scientific">Callosobruchus maculatus</name>
    <name type="common">Southern cowpea weevil</name>
    <name type="synonym">Pulse bruchid</name>
    <dbReference type="NCBI Taxonomy" id="64391"/>
    <lineage>
        <taxon>Eukaryota</taxon>
        <taxon>Metazoa</taxon>
        <taxon>Ecdysozoa</taxon>
        <taxon>Arthropoda</taxon>
        <taxon>Hexapoda</taxon>
        <taxon>Insecta</taxon>
        <taxon>Pterygota</taxon>
        <taxon>Neoptera</taxon>
        <taxon>Endopterygota</taxon>
        <taxon>Coleoptera</taxon>
        <taxon>Polyphaga</taxon>
        <taxon>Cucujiformia</taxon>
        <taxon>Chrysomeloidea</taxon>
        <taxon>Chrysomelidae</taxon>
        <taxon>Bruchinae</taxon>
        <taxon>Bruchini</taxon>
        <taxon>Callosobruchus</taxon>
    </lineage>
</organism>
<dbReference type="Proteomes" id="UP000410492">
    <property type="component" value="Unassembled WGS sequence"/>
</dbReference>
<name>A0A653DTI2_CALMS</name>
<feature type="non-terminal residue" evidence="1">
    <location>
        <position position="60"/>
    </location>
</feature>
<sequence>MKNNTRCLFIGVSRDVCNLCLCEHTRGARCPEGLCFNISFQYNKRTFGYVTYDDLELCTG</sequence>
<keyword evidence="2" id="KW-1185">Reference proteome</keyword>
<protein>
    <submittedName>
        <fullName evidence="1">Uncharacterized protein</fullName>
    </submittedName>
</protein>
<reference evidence="1 2" key="1">
    <citation type="submission" date="2019-01" db="EMBL/GenBank/DDBJ databases">
        <authorList>
            <person name="Sayadi A."/>
        </authorList>
    </citation>
    <scope>NUCLEOTIDE SEQUENCE [LARGE SCALE GENOMIC DNA]</scope>
</reference>